<dbReference type="PANTHER" id="PTHR43791">
    <property type="entry name" value="PERMEASE-RELATED"/>
    <property type="match status" value="1"/>
</dbReference>
<dbReference type="GO" id="GO:0022857">
    <property type="term" value="F:transmembrane transporter activity"/>
    <property type="evidence" value="ECO:0007669"/>
    <property type="project" value="InterPro"/>
</dbReference>
<keyword evidence="2" id="KW-0813">Transport</keyword>
<proteinExistence type="predicted"/>
<evidence type="ECO:0000256" key="2">
    <source>
        <dbReference type="ARBA" id="ARBA00022448"/>
    </source>
</evidence>
<dbReference type="Pfam" id="PF07690">
    <property type="entry name" value="MFS_1"/>
    <property type="match status" value="1"/>
</dbReference>
<feature type="transmembrane region" description="Helical" evidence="6">
    <location>
        <begin position="333"/>
        <end position="354"/>
    </location>
</feature>
<sequence length="518" mass="57586">MSKEEVIDTVKSNSSHDSLNKEGIVNVTSAADVLGKDVDDAAVFLLETAGKYDELTPEEQKRCIRKTDWILLPMLFWTGTCGAVDKVSLSTAAIFGLRTDTNLVGQQYSWLSSILFIGSLVGMWPMSILVQKYRTGKVLACSAILWSAFTLLQCACNKFASLAALRFLMGTVECCIVPGCSLIVSVFYKKDESPHRSAIIFFFGSSIINGALSSLASTFGDAIPTWKYIYILVGSLSFCWGCFILWYMPDSPINAKWLTEREKVFMVKRMAENKTGISNNVFKKEQAIEAFKDPRTYIVMLFNFGINIPNGGLSTFNSIIIKNLSFTSVQSSLMGMPTGVIASLSTFAFTWWAARWNNRRCFLAILSLIVPLVGAIVCYSCAQTNTAAQLVGLYMMYFYFASYIVMLSLVQANTAGNTKKAVTYGFNYLGYCGGAITGTQTFRTKDAPRYHAGFASLMVGYIVCMALAGLYWVVTVYMNRKKSQQENEKDTNILVEGLEEEELVDLTDFEQVHFKYTT</sequence>
<dbReference type="EMBL" id="MK890605">
    <property type="protein sequence ID" value="QFR37110.1"/>
    <property type="molecule type" value="Genomic_DNA"/>
</dbReference>
<feature type="transmembrane region" description="Helical" evidence="6">
    <location>
        <begin position="361"/>
        <end position="382"/>
    </location>
</feature>
<evidence type="ECO:0000256" key="3">
    <source>
        <dbReference type="ARBA" id="ARBA00022692"/>
    </source>
</evidence>
<evidence type="ECO:0000256" key="6">
    <source>
        <dbReference type="SAM" id="Phobius"/>
    </source>
</evidence>
<dbReference type="PANTHER" id="PTHR43791:SF41">
    <property type="entry name" value="MAJOR FACILITATOR SUPERFAMILY (MFS) PROFILE DOMAIN-CONTAINING PROTEIN"/>
    <property type="match status" value="1"/>
</dbReference>
<keyword evidence="4 6" id="KW-1133">Transmembrane helix</keyword>
<gene>
    <name evidence="7" type="ORF">g2747</name>
</gene>
<feature type="transmembrane region" description="Helical" evidence="6">
    <location>
        <begin position="228"/>
        <end position="248"/>
    </location>
</feature>
<feature type="transmembrane region" description="Helical" evidence="6">
    <location>
        <begin position="69"/>
        <end position="95"/>
    </location>
</feature>
<organism evidence="7">
    <name type="scientific">Cyberlindnera americana</name>
    <dbReference type="NCBI Taxonomy" id="36016"/>
    <lineage>
        <taxon>Eukaryota</taxon>
        <taxon>Fungi</taxon>
        <taxon>Dikarya</taxon>
        <taxon>Ascomycota</taxon>
        <taxon>Saccharomycotina</taxon>
        <taxon>Saccharomycetes</taxon>
        <taxon>Phaffomycetales</taxon>
        <taxon>Phaffomycetaceae</taxon>
        <taxon>Cyberlindnera</taxon>
    </lineage>
</organism>
<feature type="transmembrane region" description="Helical" evidence="6">
    <location>
        <begin position="454"/>
        <end position="474"/>
    </location>
</feature>
<dbReference type="InterPro" id="IPR036259">
    <property type="entry name" value="MFS_trans_sf"/>
</dbReference>
<comment type="subcellular location">
    <subcellularLocation>
        <location evidence="1">Membrane</location>
        <topology evidence="1">Multi-pass membrane protein</topology>
    </subcellularLocation>
</comment>
<reference evidence="7" key="1">
    <citation type="journal article" date="2019" name="Front. Microbiol.">
        <title>An Overview of Genes From Cyberlindnera americana, a Symbiont Yeast Isolated From the Gut of the Bark Beetle Dendroctonus rhizophagus (Curculionidae: Scolytinae), Involved in the Detoxification Process Using Genome and Transcriptome Data.</title>
        <authorList>
            <person name="Soto-Robles L.V."/>
            <person name="Torres-Banda V."/>
            <person name="Rivera-Orduna F.N."/>
            <person name="Curiel-Quesada E."/>
            <person name="Hidalgo-Lara M.E."/>
            <person name="Zuniga G."/>
        </authorList>
    </citation>
    <scope>NUCLEOTIDE SEQUENCE</scope>
    <source>
        <strain evidence="7">ChDrAdgY46</strain>
    </source>
</reference>
<accession>A0A5P8N8I1</accession>
<evidence type="ECO:0000313" key="7">
    <source>
        <dbReference type="EMBL" id="QFR37110.1"/>
    </source>
</evidence>
<dbReference type="AlphaFoldDB" id="A0A5P8N8I1"/>
<keyword evidence="3 6" id="KW-0812">Transmembrane</keyword>
<dbReference type="Gene3D" id="1.20.1250.20">
    <property type="entry name" value="MFS general substrate transporter like domains"/>
    <property type="match status" value="2"/>
</dbReference>
<name>A0A5P8N8I1_9ASCO</name>
<feature type="transmembrane region" description="Helical" evidence="6">
    <location>
        <begin position="422"/>
        <end position="442"/>
    </location>
</feature>
<feature type="transmembrane region" description="Helical" evidence="6">
    <location>
        <begin position="388"/>
        <end position="410"/>
    </location>
</feature>
<feature type="transmembrane region" description="Helical" evidence="6">
    <location>
        <begin position="199"/>
        <end position="216"/>
    </location>
</feature>
<feature type="transmembrane region" description="Helical" evidence="6">
    <location>
        <begin position="166"/>
        <end position="187"/>
    </location>
</feature>
<dbReference type="SUPFAM" id="SSF103473">
    <property type="entry name" value="MFS general substrate transporter"/>
    <property type="match status" value="1"/>
</dbReference>
<dbReference type="InterPro" id="IPR011701">
    <property type="entry name" value="MFS"/>
</dbReference>
<keyword evidence="5 6" id="KW-0472">Membrane</keyword>
<evidence type="ECO:0000256" key="4">
    <source>
        <dbReference type="ARBA" id="ARBA00022989"/>
    </source>
</evidence>
<protein>
    <submittedName>
        <fullName evidence="7">MFS transporter</fullName>
    </submittedName>
</protein>
<dbReference type="GO" id="GO:0016020">
    <property type="term" value="C:membrane"/>
    <property type="evidence" value="ECO:0007669"/>
    <property type="project" value="UniProtKB-SubCell"/>
</dbReference>
<evidence type="ECO:0000256" key="1">
    <source>
        <dbReference type="ARBA" id="ARBA00004141"/>
    </source>
</evidence>
<evidence type="ECO:0000256" key="5">
    <source>
        <dbReference type="ARBA" id="ARBA00023136"/>
    </source>
</evidence>
<feature type="transmembrane region" description="Helical" evidence="6">
    <location>
        <begin position="107"/>
        <end position="126"/>
    </location>
</feature>